<proteinExistence type="predicted"/>
<keyword evidence="2" id="KW-1185">Reference proteome</keyword>
<dbReference type="EMBL" id="GL348719">
    <property type="protein sequence ID" value="EFH45729.1"/>
    <property type="molecule type" value="Genomic_DNA"/>
</dbReference>
<organism evidence="2">
    <name type="scientific">Arabidopsis lyrata subsp. lyrata</name>
    <name type="common">Lyre-leaved rock-cress</name>
    <dbReference type="NCBI Taxonomy" id="81972"/>
    <lineage>
        <taxon>Eukaryota</taxon>
        <taxon>Viridiplantae</taxon>
        <taxon>Streptophyta</taxon>
        <taxon>Embryophyta</taxon>
        <taxon>Tracheophyta</taxon>
        <taxon>Spermatophyta</taxon>
        <taxon>Magnoliopsida</taxon>
        <taxon>eudicotyledons</taxon>
        <taxon>Gunneridae</taxon>
        <taxon>Pentapetalae</taxon>
        <taxon>rosids</taxon>
        <taxon>malvids</taxon>
        <taxon>Brassicales</taxon>
        <taxon>Brassicaceae</taxon>
        <taxon>Camelineae</taxon>
        <taxon>Arabidopsis</taxon>
    </lineage>
</organism>
<name>D7MD79_ARALL</name>
<evidence type="ECO:0000313" key="1">
    <source>
        <dbReference type="EMBL" id="EFH45729.1"/>
    </source>
</evidence>
<evidence type="ECO:0000313" key="2">
    <source>
        <dbReference type="Proteomes" id="UP000008694"/>
    </source>
</evidence>
<protein>
    <submittedName>
        <fullName evidence="1">Predicted protein</fullName>
    </submittedName>
</protein>
<dbReference type="AlphaFoldDB" id="D7MD79"/>
<reference evidence="2" key="1">
    <citation type="journal article" date="2011" name="Nat. Genet.">
        <title>The Arabidopsis lyrata genome sequence and the basis of rapid genome size change.</title>
        <authorList>
            <person name="Hu T.T."/>
            <person name="Pattyn P."/>
            <person name="Bakker E.G."/>
            <person name="Cao J."/>
            <person name="Cheng J.-F."/>
            <person name="Clark R.M."/>
            <person name="Fahlgren N."/>
            <person name="Fawcett J.A."/>
            <person name="Grimwood J."/>
            <person name="Gundlach H."/>
            <person name="Haberer G."/>
            <person name="Hollister J.D."/>
            <person name="Ossowski S."/>
            <person name="Ottilar R.P."/>
            <person name="Salamov A.A."/>
            <person name="Schneeberger K."/>
            <person name="Spannagl M."/>
            <person name="Wang X."/>
            <person name="Yang L."/>
            <person name="Nasrallah M.E."/>
            <person name="Bergelson J."/>
            <person name="Carrington J.C."/>
            <person name="Gaut B.S."/>
            <person name="Schmutz J."/>
            <person name="Mayer K.F.X."/>
            <person name="Van de Peer Y."/>
            <person name="Grigoriev I.V."/>
            <person name="Nordborg M."/>
            <person name="Weigel D."/>
            <person name="Guo Y.-L."/>
        </authorList>
    </citation>
    <scope>NUCLEOTIDE SEQUENCE [LARGE SCALE GENOMIC DNA]</scope>
    <source>
        <strain evidence="2">cv. MN47</strain>
    </source>
</reference>
<sequence>MYEPVLPCAAILLDFLSAVERPFFLRYSCDFSRSPHVAANAILQSIIAAPVSFTLLLHKSSQNHCSC</sequence>
<gene>
    <name evidence="1" type="ORF">ARALYDRAFT_913631</name>
</gene>
<dbReference type="Gramene" id="scaffold_701373.1">
    <property type="protein sequence ID" value="scaffold_701373.1"/>
    <property type="gene ID" value="scaffold_701373.1"/>
</dbReference>
<accession>D7MD79</accession>
<dbReference type="HOGENOM" id="CLU_2815885_0_0_1"/>
<dbReference type="Proteomes" id="UP000008694">
    <property type="component" value="Unassembled WGS sequence"/>
</dbReference>